<dbReference type="Proteomes" id="UP001196915">
    <property type="component" value="Unassembled WGS sequence"/>
</dbReference>
<name>A0AAP2HQH0_9BURK</name>
<evidence type="ECO:0000313" key="1">
    <source>
        <dbReference type="EMBL" id="MBU9360804.1"/>
    </source>
</evidence>
<proteinExistence type="predicted"/>
<comment type="caution">
    <text evidence="1">The sequence shown here is derived from an EMBL/GenBank/DDBJ whole genome shotgun (WGS) entry which is preliminary data.</text>
</comment>
<sequence length="110" mass="12405">MKIGSRLSPDGLVEEHAMPETMHLLVDTRVLQAQIDLLKASIETLGEGSELETFRQQLRGYLDRMRFDVVHGDRVSARCADGAVEVRYVLRFGVDFERVLAALRAGKFDD</sequence>
<accession>A0AAP2HQH0</accession>
<evidence type="ECO:0000313" key="2">
    <source>
        <dbReference type="Proteomes" id="UP001196915"/>
    </source>
</evidence>
<dbReference type="EMBL" id="JAHPMX010000044">
    <property type="protein sequence ID" value="MBU9360804.1"/>
    <property type="molecule type" value="Genomic_DNA"/>
</dbReference>
<organism evidence="1 2">
    <name type="scientific">Burkholderia multivorans</name>
    <dbReference type="NCBI Taxonomy" id="87883"/>
    <lineage>
        <taxon>Bacteria</taxon>
        <taxon>Pseudomonadati</taxon>
        <taxon>Pseudomonadota</taxon>
        <taxon>Betaproteobacteria</taxon>
        <taxon>Burkholderiales</taxon>
        <taxon>Burkholderiaceae</taxon>
        <taxon>Burkholderia</taxon>
        <taxon>Burkholderia cepacia complex</taxon>
    </lineage>
</organism>
<protein>
    <submittedName>
        <fullName evidence="1">Uncharacterized protein</fullName>
    </submittedName>
</protein>
<reference evidence="1" key="1">
    <citation type="submission" date="2021-06" db="EMBL/GenBank/DDBJ databases">
        <title>A collection of bacterial strains from the Burkholderia cepacia Research Laboratory and Repository.</title>
        <authorList>
            <person name="Lipuma J."/>
            <person name="Spilker T."/>
        </authorList>
    </citation>
    <scope>NUCLEOTIDE SEQUENCE</scope>
    <source>
        <strain evidence="1">AU37435</strain>
    </source>
</reference>
<gene>
    <name evidence="1" type="ORF">KTE52_31260</name>
</gene>
<dbReference type="RefSeq" id="WP_310673938.1">
    <property type="nucleotide sequence ID" value="NZ_VJRB01000012.1"/>
</dbReference>
<dbReference type="AlphaFoldDB" id="A0AAP2HQH0"/>